<dbReference type="PANTHER" id="PTHR43851">
    <property type="match status" value="1"/>
</dbReference>
<sequence>MSQHVIRDILGVLKGIQKVATEGVRQQENYAKHLWANSSVKSVINDSLDIKNKFDSKSKPINEVANEGLQRAAMVLEGIKAFTGYMGGSQKEEVSLDQNQYDILEFDPSKPLTGILDINEIKGSDFKPSVLQVELNTIINENGMEGHAVLTASTLENQNLKTRSSNQQPLNILQPTSYSSDSSKKPPYLQDAIKPPIVKTAPPIENYQITPIKKADIVSDKEENKNAVKSKGVQPDKFKQSLSRTARERKVPSSRLGRLISFGGLAAGLGLGTAAESARRTLGLGNSSSSLFMTPANAERIVNTLCKVRGAALKIGQIMSIQDNNVIDPVLQKAFERVRQSADFMPHSQVESVLKSELGTDWRSKFAEFDMSPFAAASIGQVHMGKLLDGSLVAVKIQYPGVAEGIDSDIENLVGVMNLWNVFPEGLFLEKIIEVAKKELAWEVDYVREAECTRKFRELVKPYPEYYVPKVIDELCTARILTTELIDGIPVDKCEDLDDSTKTTICRLIMNLCLRELFDWRYMQTDPNWSNFFFNVDSKKLILLDFGATRSYDKAFMDKYIEIVKAGADNDRQKVLELSREMGFLTGYESKAMENAHVDTVMILSEQFRKDIKVFDFGRQDATRRVTQLVPTILTHRLCPPPEEIYSLHRKLSGVYLLCAKLKVKMNCRDMFVEVYNNYVPG</sequence>
<evidence type="ECO:0000256" key="2">
    <source>
        <dbReference type="ARBA" id="ARBA00009670"/>
    </source>
</evidence>
<dbReference type="InterPro" id="IPR034646">
    <property type="entry name" value="ADCK3_dom"/>
</dbReference>
<feature type="region of interest" description="Disordered" evidence="6">
    <location>
        <begin position="161"/>
        <end position="187"/>
    </location>
</feature>
<dbReference type="GO" id="GO:0006744">
    <property type="term" value="P:ubiquinone biosynthetic process"/>
    <property type="evidence" value="ECO:0007669"/>
    <property type="project" value="TreeGrafter"/>
</dbReference>
<dbReference type="Proteomes" id="UP001152798">
    <property type="component" value="Chromosome 1"/>
</dbReference>
<feature type="compositionally biased region" description="Basic and acidic residues" evidence="6">
    <location>
        <begin position="234"/>
        <end position="250"/>
    </location>
</feature>
<keyword evidence="5" id="KW-0067">ATP-binding</keyword>
<name>A0A9P0GWQ3_NEZVI</name>
<gene>
    <name evidence="8" type="ORF">NEZAVI_LOCUS372</name>
</gene>
<evidence type="ECO:0000256" key="5">
    <source>
        <dbReference type="ARBA" id="ARBA00022840"/>
    </source>
</evidence>
<accession>A0A9P0GWQ3</accession>
<feature type="region of interest" description="Disordered" evidence="6">
    <location>
        <begin position="223"/>
        <end position="250"/>
    </location>
</feature>
<organism evidence="8 9">
    <name type="scientific">Nezara viridula</name>
    <name type="common">Southern green stink bug</name>
    <name type="synonym">Cimex viridulus</name>
    <dbReference type="NCBI Taxonomy" id="85310"/>
    <lineage>
        <taxon>Eukaryota</taxon>
        <taxon>Metazoa</taxon>
        <taxon>Ecdysozoa</taxon>
        <taxon>Arthropoda</taxon>
        <taxon>Hexapoda</taxon>
        <taxon>Insecta</taxon>
        <taxon>Pterygota</taxon>
        <taxon>Neoptera</taxon>
        <taxon>Paraneoptera</taxon>
        <taxon>Hemiptera</taxon>
        <taxon>Heteroptera</taxon>
        <taxon>Panheteroptera</taxon>
        <taxon>Pentatomomorpha</taxon>
        <taxon>Pentatomoidea</taxon>
        <taxon>Pentatomidae</taxon>
        <taxon>Pentatominae</taxon>
        <taxon>Nezara</taxon>
    </lineage>
</organism>
<dbReference type="GO" id="GO:0016740">
    <property type="term" value="F:transferase activity"/>
    <property type="evidence" value="ECO:0007669"/>
    <property type="project" value="UniProtKB-KW"/>
</dbReference>
<feature type="compositionally biased region" description="Polar residues" evidence="6">
    <location>
        <begin position="161"/>
        <end position="176"/>
    </location>
</feature>
<protein>
    <recommendedName>
        <fullName evidence="7">ABC1 atypical kinase-like domain-containing protein</fullName>
    </recommendedName>
</protein>
<feature type="domain" description="ABC1 atypical kinase-like" evidence="7">
    <location>
        <begin position="338"/>
        <end position="578"/>
    </location>
</feature>
<proteinExistence type="inferred from homology"/>
<keyword evidence="4" id="KW-0547">Nucleotide-binding</keyword>
<dbReference type="InterPro" id="IPR004147">
    <property type="entry name" value="ABC1_dom"/>
</dbReference>
<dbReference type="EMBL" id="OV725077">
    <property type="protein sequence ID" value="CAH1388843.1"/>
    <property type="molecule type" value="Genomic_DNA"/>
</dbReference>
<dbReference type="InterPro" id="IPR011009">
    <property type="entry name" value="Kinase-like_dom_sf"/>
</dbReference>
<evidence type="ECO:0000256" key="4">
    <source>
        <dbReference type="ARBA" id="ARBA00022741"/>
    </source>
</evidence>
<dbReference type="GO" id="GO:0005524">
    <property type="term" value="F:ATP binding"/>
    <property type="evidence" value="ECO:0007669"/>
    <property type="project" value="UniProtKB-KW"/>
</dbReference>
<dbReference type="AlphaFoldDB" id="A0A9P0GWQ3"/>
<evidence type="ECO:0000256" key="1">
    <source>
        <dbReference type="ARBA" id="ARBA00004749"/>
    </source>
</evidence>
<keyword evidence="9" id="KW-1185">Reference proteome</keyword>
<dbReference type="InterPro" id="IPR051409">
    <property type="entry name" value="Atypical_kinase_ADCK"/>
</dbReference>
<comment type="similarity">
    <text evidence="2">Belongs to the protein kinase superfamily. ADCK protein kinase family.</text>
</comment>
<evidence type="ECO:0000256" key="3">
    <source>
        <dbReference type="ARBA" id="ARBA00022679"/>
    </source>
</evidence>
<dbReference type="OrthoDB" id="201153at2759"/>
<dbReference type="CDD" id="cd13970">
    <property type="entry name" value="ABC1_ADCK3"/>
    <property type="match status" value="1"/>
</dbReference>
<evidence type="ECO:0000313" key="9">
    <source>
        <dbReference type="Proteomes" id="UP001152798"/>
    </source>
</evidence>
<evidence type="ECO:0000313" key="8">
    <source>
        <dbReference type="EMBL" id="CAH1388843.1"/>
    </source>
</evidence>
<dbReference type="Pfam" id="PF03109">
    <property type="entry name" value="ABC1"/>
    <property type="match status" value="1"/>
</dbReference>
<feature type="compositionally biased region" description="Low complexity" evidence="6">
    <location>
        <begin position="177"/>
        <end position="187"/>
    </location>
</feature>
<dbReference type="PANTHER" id="PTHR43851:SF3">
    <property type="entry name" value="COENZYME Q8"/>
    <property type="match status" value="1"/>
</dbReference>
<comment type="pathway">
    <text evidence="1">Cofactor biosynthesis; ubiquinone biosynthesis.</text>
</comment>
<evidence type="ECO:0000259" key="7">
    <source>
        <dbReference type="Pfam" id="PF03109"/>
    </source>
</evidence>
<dbReference type="SUPFAM" id="SSF56112">
    <property type="entry name" value="Protein kinase-like (PK-like)"/>
    <property type="match status" value="1"/>
</dbReference>
<reference evidence="8" key="1">
    <citation type="submission" date="2022-01" db="EMBL/GenBank/DDBJ databases">
        <authorList>
            <person name="King R."/>
        </authorList>
    </citation>
    <scope>NUCLEOTIDE SEQUENCE</scope>
</reference>
<keyword evidence="3" id="KW-0808">Transferase</keyword>
<evidence type="ECO:0000256" key="6">
    <source>
        <dbReference type="SAM" id="MobiDB-lite"/>
    </source>
</evidence>